<dbReference type="GO" id="GO:0005886">
    <property type="term" value="C:plasma membrane"/>
    <property type="evidence" value="ECO:0007669"/>
    <property type="project" value="UniProtKB-SubCell"/>
</dbReference>
<evidence type="ECO:0000256" key="1">
    <source>
        <dbReference type="ARBA" id="ARBA00004651"/>
    </source>
</evidence>
<dbReference type="OrthoDB" id="4832961at2"/>
<feature type="transmembrane region" description="Helical" evidence="8">
    <location>
        <begin position="376"/>
        <end position="400"/>
    </location>
</feature>
<dbReference type="Proteomes" id="UP000295345">
    <property type="component" value="Unassembled WGS sequence"/>
</dbReference>
<evidence type="ECO:0000256" key="6">
    <source>
        <dbReference type="ARBA" id="ARBA00038076"/>
    </source>
</evidence>
<keyword evidence="4 8" id="KW-1133">Transmembrane helix</keyword>
<comment type="caution">
    <text evidence="11">The sequence shown here is derived from an EMBL/GenBank/DDBJ whole genome shotgun (WGS) entry which is preliminary data.</text>
</comment>
<keyword evidence="3 8" id="KW-0812">Transmembrane</keyword>
<keyword evidence="5 8" id="KW-0472">Membrane</keyword>
<proteinExistence type="inferred from homology"/>
<evidence type="ECO:0000313" key="12">
    <source>
        <dbReference type="Proteomes" id="UP000295345"/>
    </source>
</evidence>
<comment type="subcellular location">
    <subcellularLocation>
        <location evidence="1">Cell membrane</location>
        <topology evidence="1">Multi-pass membrane protein</topology>
    </subcellularLocation>
</comment>
<dbReference type="Pfam" id="PF02687">
    <property type="entry name" value="FtsX"/>
    <property type="match status" value="1"/>
</dbReference>
<comment type="similarity">
    <text evidence="6">Belongs to the ABC-4 integral membrane protein family.</text>
</comment>
<accession>A0A4R4SEW6</accession>
<dbReference type="RefSeq" id="WP_132822203.1">
    <property type="nucleotide sequence ID" value="NZ_SMKI01000712.1"/>
</dbReference>
<dbReference type="EMBL" id="SMKI01000712">
    <property type="protein sequence ID" value="TDC61851.1"/>
    <property type="molecule type" value="Genomic_DNA"/>
</dbReference>
<dbReference type="PANTHER" id="PTHR30572">
    <property type="entry name" value="MEMBRANE COMPONENT OF TRANSPORTER-RELATED"/>
    <property type="match status" value="1"/>
</dbReference>
<evidence type="ECO:0000256" key="4">
    <source>
        <dbReference type="ARBA" id="ARBA00022989"/>
    </source>
</evidence>
<evidence type="ECO:0000256" key="7">
    <source>
        <dbReference type="SAM" id="MobiDB-lite"/>
    </source>
</evidence>
<evidence type="ECO:0000256" key="8">
    <source>
        <dbReference type="SAM" id="Phobius"/>
    </source>
</evidence>
<feature type="transmembrane region" description="Helical" evidence="8">
    <location>
        <begin position="326"/>
        <end position="348"/>
    </location>
</feature>
<evidence type="ECO:0000313" key="11">
    <source>
        <dbReference type="EMBL" id="TDC61851.1"/>
    </source>
</evidence>
<evidence type="ECO:0000256" key="2">
    <source>
        <dbReference type="ARBA" id="ARBA00022475"/>
    </source>
</evidence>
<feature type="domain" description="MacB-like periplasmic core" evidence="10">
    <location>
        <begin position="20"/>
        <end position="292"/>
    </location>
</feature>
<evidence type="ECO:0000256" key="3">
    <source>
        <dbReference type="ARBA" id="ARBA00022692"/>
    </source>
</evidence>
<feature type="transmembrane region" description="Helical" evidence="8">
    <location>
        <begin position="448"/>
        <end position="471"/>
    </location>
</feature>
<feature type="domain" description="ABC3 transporter permease C-terminal" evidence="9">
    <location>
        <begin position="328"/>
        <end position="476"/>
    </location>
</feature>
<dbReference type="InterPro" id="IPR003838">
    <property type="entry name" value="ABC3_permease_C"/>
</dbReference>
<protein>
    <submittedName>
        <fullName evidence="11">FtsX-like permease family protein</fullName>
    </submittedName>
</protein>
<organism evidence="11 12">
    <name type="scientific">Streptomyces hainanensis</name>
    <dbReference type="NCBI Taxonomy" id="402648"/>
    <lineage>
        <taxon>Bacteria</taxon>
        <taxon>Bacillati</taxon>
        <taxon>Actinomycetota</taxon>
        <taxon>Actinomycetes</taxon>
        <taxon>Kitasatosporales</taxon>
        <taxon>Streptomycetaceae</taxon>
        <taxon>Streptomyces</taxon>
    </lineage>
</organism>
<name>A0A4R4SEW6_9ACTN</name>
<evidence type="ECO:0000259" key="9">
    <source>
        <dbReference type="Pfam" id="PF02687"/>
    </source>
</evidence>
<dbReference type="InterPro" id="IPR050250">
    <property type="entry name" value="Macrolide_Exporter_MacB"/>
</dbReference>
<evidence type="ECO:0000259" key="10">
    <source>
        <dbReference type="Pfam" id="PF12704"/>
    </source>
</evidence>
<keyword evidence="2" id="KW-1003">Cell membrane</keyword>
<dbReference type="PANTHER" id="PTHR30572:SF4">
    <property type="entry name" value="ABC TRANSPORTER PERMEASE YTRF"/>
    <property type="match status" value="1"/>
</dbReference>
<dbReference type="InterPro" id="IPR025857">
    <property type="entry name" value="MacB_PCD"/>
</dbReference>
<keyword evidence="12" id="KW-1185">Reference proteome</keyword>
<sequence length="486" mass="49054">MILTYLRRELRRRRRAQLVIASGLALGIALVIVVNAVSAGMQRAQDEVLRSLYGLGTDLTVSHAVTSPADGEEGQPQRPRFEFDAREGEEQSSDMLVVDGFQTLDESAVATIADIEGVAGAVGGLALRSVGVRGAFDPGEVVEGAPGEGPAGGQGGGPSRDEVGGGGAAFDIDQYAILGTDVAHVDQGPLSAAEVTDGRTFTADDAAADVALLDTGYAAGEELAVGDTLTVGGADLEIVGLTAATEGDAAADVYLPLARAQELSDNEGALTDVYVRATDSQRLDAVEAAITERVEDADVVTADDLADQVSGSLSTAADLADGLGRWLSYLVLGSAFLVAGLLASSAVTRRVREFGTLKALGWSRGRVTRQVMAESLATGLFGGAIGLAAGVGAAAVITAVKPSLTAELGAAASLPTGPGAGGGPEMMRQGMDQAATALDIALTAPVSLGIVALAGTLAIAGGLFAGTFATWRASRLRPADALARVA</sequence>
<evidence type="ECO:0000256" key="5">
    <source>
        <dbReference type="ARBA" id="ARBA00023136"/>
    </source>
</evidence>
<dbReference type="Pfam" id="PF12704">
    <property type="entry name" value="MacB_PCD"/>
    <property type="match status" value="1"/>
</dbReference>
<feature type="compositionally biased region" description="Gly residues" evidence="7">
    <location>
        <begin position="146"/>
        <end position="165"/>
    </location>
</feature>
<dbReference type="GO" id="GO:0022857">
    <property type="term" value="F:transmembrane transporter activity"/>
    <property type="evidence" value="ECO:0007669"/>
    <property type="project" value="TreeGrafter"/>
</dbReference>
<reference evidence="11 12" key="1">
    <citation type="submission" date="2019-03" db="EMBL/GenBank/DDBJ databases">
        <title>Draft genome sequences of novel Actinobacteria.</title>
        <authorList>
            <person name="Sahin N."/>
            <person name="Ay H."/>
            <person name="Saygin H."/>
        </authorList>
    </citation>
    <scope>NUCLEOTIDE SEQUENCE [LARGE SCALE GENOMIC DNA]</scope>
    <source>
        <strain evidence="11 12">DSM 41900</strain>
    </source>
</reference>
<dbReference type="AlphaFoldDB" id="A0A4R4SEW6"/>
<feature type="region of interest" description="Disordered" evidence="7">
    <location>
        <begin position="139"/>
        <end position="165"/>
    </location>
</feature>
<gene>
    <name evidence="11" type="ORF">E1283_35030</name>
</gene>